<protein>
    <recommendedName>
        <fullName evidence="9">Major facilitator superfamily (MFS) profile domain-containing protein</fullName>
    </recommendedName>
</protein>
<feature type="transmembrane region" description="Helical" evidence="8">
    <location>
        <begin position="581"/>
        <end position="602"/>
    </location>
</feature>
<keyword evidence="2" id="KW-0813">Transport</keyword>
<comment type="caution">
    <text evidence="10">The sequence shown here is derived from an EMBL/GenBank/DDBJ whole genome shotgun (WGS) entry which is preliminary data.</text>
</comment>
<evidence type="ECO:0000256" key="3">
    <source>
        <dbReference type="ARBA" id="ARBA00022692"/>
    </source>
</evidence>
<dbReference type="InterPro" id="IPR036259">
    <property type="entry name" value="MFS_trans_sf"/>
</dbReference>
<dbReference type="Gene3D" id="1.20.1720.10">
    <property type="entry name" value="Multidrug resistance protein D"/>
    <property type="match status" value="1"/>
</dbReference>
<sequence>MHSECSNADLSAPDSQNSLKSDEHPLPQRFNKGDASSVSTTLEPSEDLKGLSKLKDRQLWVTRNERRGVVANLSLIPEFKDSRDYPESVKKSIVFVIAFSSMMGPMATSIIFPSIHEIEKDFSTTSMVVNVSVGVYQISLGVFPLWWSSISEMNGRRTVYVVSFVLLLGFNIGCALSPNIGAFIALRFLSGAASASVQSVGAGTVSDLYVSEQRGRNLGIYYLGPLLAPLISPIIGAALVSHWSWRSTQWFLVILAGANVLILILFLPETLRKQDNSAAISAVLQERRGLLPSQQHEKVLELIDVDRHSGREIESSPEGLFYPVDPSTSLHRIISENSSSRNYGLLEPNIDMDAPQVSRIQSHHPNLQKMMREDDLRRVQHDVREGISKLASKFTEATSSDISPSPESKWDTFKRLAYIYLFRPIKSVYFLKYPPVMLAIIFSSVSFSILYFVNMTLEYDYSRSPYNFPPMLVGLMYIPNSVTYILAAILGGKWVDYLLIQYKAKHGILAPEARISWNIVTAVISFPISLVIFGWCIDKGEHWETPLVGTALFGYASMMTIGATVSYLVDSLPGRGATGVALNNLIRQLLAAVAVFVTEPLIKGMGTGWLFTMLAFIIIAAASVLVIIKKHGDYWRENYDLQKLYNYLE</sequence>
<feature type="compositionally biased region" description="Polar residues" evidence="7">
    <location>
        <begin position="34"/>
        <end position="43"/>
    </location>
</feature>
<accession>A0A1Q3A355</accession>
<feature type="compositionally biased region" description="Polar residues" evidence="7">
    <location>
        <begin position="1"/>
        <end position="19"/>
    </location>
</feature>
<feature type="transmembrane region" description="Helical" evidence="8">
    <location>
        <begin position="93"/>
        <end position="115"/>
    </location>
</feature>
<feature type="transmembrane region" description="Helical" evidence="8">
    <location>
        <begin position="249"/>
        <end position="267"/>
    </location>
</feature>
<dbReference type="InterPro" id="IPR011701">
    <property type="entry name" value="MFS"/>
</dbReference>
<evidence type="ECO:0000256" key="7">
    <source>
        <dbReference type="SAM" id="MobiDB-lite"/>
    </source>
</evidence>
<dbReference type="Proteomes" id="UP000187013">
    <property type="component" value="Unassembled WGS sequence"/>
</dbReference>
<keyword evidence="3 8" id="KW-0812">Transmembrane</keyword>
<dbReference type="PANTHER" id="PTHR23502">
    <property type="entry name" value="MAJOR FACILITATOR SUPERFAMILY"/>
    <property type="match status" value="1"/>
</dbReference>
<dbReference type="GO" id="GO:0015203">
    <property type="term" value="F:polyamine transmembrane transporter activity"/>
    <property type="evidence" value="ECO:0007669"/>
    <property type="project" value="TreeGrafter"/>
</dbReference>
<reference evidence="10 11" key="1">
    <citation type="submission" date="2016-08" db="EMBL/GenBank/DDBJ databases">
        <title>Draft genome sequence of allopolyploid Zygosaccharomyces rouxii.</title>
        <authorList>
            <person name="Watanabe J."/>
            <person name="Uehara K."/>
            <person name="Mogi Y."/>
            <person name="Tsukioka Y."/>
        </authorList>
    </citation>
    <scope>NUCLEOTIDE SEQUENCE [LARGE SCALE GENOMIC DNA]</scope>
    <source>
        <strain evidence="10 11">NBRC 110957</strain>
    </source>
</reference>
<organism evidence="10 11">
    <name type="scientific">Zygosaccharomyces rouxii</name>
    <dbReference type="NCBI Taxonomy" id="4956"/>
    <lineage>
        <taxon>Eukaryota</taxon>
        <taxon>Fungi</taxon>
        <taxon>Dikarya</taxon>
        <taxon>Ascomycota</taxon>
        <taxon>Saccharomycotina</taxon>
        <taxon>Saccharomycetes</taxon>
        <taxon>Saccharomycetales</taxon>
        <taxon>Saccharomycetaceae</taxon>
        <taxon>Zygosaccharomyces</taxon>
    </lineage>
</organism>
<name>A0A1Q3A355_ZYGRO</name>
<feature type="transmembrane region" description="Helical" evidence="8">
    <location>
        <begin position="608"/>
        <end position="628"/>
    </location>
</feature>
<dbReference type="Gene3D" id="1.20.1250.20">
    <property type="entry name" value="MFS general substrate transporter like domains"/>
    <property type="match status" value="1"/>
</dbReference>
<feature type="transmembrane region" description="Helical" evidence="8">
    <location>
        <begin position="159"/>
        <end position="178"/>
    </location>
</feature>
<evidence type="ECO:0000256" key="1">
    <source>
        <dbReference type="ARBA" id="ARBA00004141"/>
    </source>
</evidence>
<keyword evidence="4 8" id="KW-1133">Transmembrane helix</keyword>
<dbReference type="OrthoDB" id="3936150at2759"/>
<feature type="transmembrane region" description="Helical" evidence="8">
    <location>
        <begin position="515"/>
        <end position="535"/>
    </location>
</feature>
<dbReference type="Pfam" id="PF07690">
    <property type="entry name" value="MFS_1"/>
    <property type="match status" value="1"/>
</dbReference>
<dbReference type="CDD" id="cd17323">
    <property type="entry name" value="MFS_Tpo1_MDR_like"/>
    <property type="match status" value="1"/>
</dbReference>
<feature type="domain" description="Major facilitator superfamily (MFS) profile" evidence="9">
    <location>
        <begin position="93"/>
        <end position="633"/>
    </location>
</feature>
<dbReference type="PANTHER" id="PTHR23502:SF5">
    <property type="entry name" value="QUINIDINE RESISTANCE PROTEIN 3"/>
    <property type="match status" value="1"/>
</dbReference>
<evidence type="ECO:0000256" key="6">
    <source>
        <dbReference type="ARBA" id="ARBA00038347"/>
    </source>
</evidence>
<feature type="transmembrane region" description="Helical" evidence="8">
    <location>
        <begin position="547"/>
        <end position="569"/>
    </location>
</feature>
<feature type="transmembrane region" description="Helical" evidence="8">
    <location>
        <begin position="184"/>
        <end position="210"/>
    </location>
</feature>
<evidence type="ECO:0000313" key="10">
    <source>
        <dbReference type="EMBL" id="GAV50122.1"/>
    </source>
</evidence>
<evidence type="ECO:0000256" key="8">
    <source>
        <dbReference type="SAM" id="Phobius"/>
    </source>
</evidence>
<proteinExistence type="inferred from homology"/>
<keyword evidence="5 8" id="KW-0472">Membrane</keyword>
<feature type="transmembrane region" description="Helical" evidence="8">
    <location>
        <begin position="222"/>
        <end position="243"/>
    </location>
</feature>
<evidence type="ECO:0000313" key="11">
    <source>
        <dbReference type="Proteomes" id="UP000187013"/>
    </source>
</evidence>
<evidence type="ECO:0000259" key="9">
    <source>
        <dbReference type="PROSITE" id="PS50850"/>
    </source>
</evidence>
<dbReference type="SUPFAM" id="SSF103473">
    <property type="entry name" value="MFS general substrate transporter"/>
    <property type="match status" value="1"/>
</dbReference>
<dbReference type="FunFam" id="1.20.1720.10:FF:000009">
    <property type="entry name" value="MFS multidrug transporter"/>
    <property type="match status" value="1"/>
</dbReference>
<dbReference type="EMBL" id="BDGX01000019">
    <property type="protein sequence ID" value="GAV50122.1"/>
    <property type="molecule type" value="Genomic_DNA"/>
</dbReference>
<dbReference type="AlphaFoldDB" id="A0A1Q3A355"/>
<evidence type="ECO:0000256" key="4">
    <source>
        <dbReference type="ARBA" id="ARBA00022989"/>
    </source>
</evidence>
<feature type="transmembrane region" description="Helical" evidence="8">
    <location>
        <begin position="127"/>
        <end position="147"/>
    </location>
</feature>
<feature type="transmembrane region" description="Helical" evidence="8">
    <location>
        <begin position="433"/>
        <end position="453"/>
    </location>
</feature>
<dbReference type="GO" id="GO:0010509">
    <property type="term" value="P:intracellular polyamine homeostasis"/>
    <property type="evidence" value="ECO:0007669"/>
    <property type="project" value="TreeGrafter"/>
</dbReference>
<feature type="transmembrane region" description="Helical" evidence="8">
    <location>
        <begin position="473"/>
        <end position="495"/>
    </location>
</feature>
<dbReference type="GO" id="GO:0005886">
    <property type="term" value="C:plasma membrane"/>
    <property type="evidence" value="ECO:0007669"/>
    <property type="project" value="TreeGrafter"/>
</dbReference>
<evidence type="ECO:0000256" key="5">
    <source>
        <dbReference type="ARBA" id="ARBA00023136"/>
    </source>
</evidence>
<evidence type="ECO:0000256" key="2">
    <source>
        <dbReference type="ARBA" id="ARBA00022448"/>
    </source>
</evidence>
<comment type="similarity">
    <text evidence="6">Belongs to the major facilitator superfamily. CAR1 family.</text>
</comment>
<dbReference type="InterPro" id="IPR020846">
    <property type="entry name" value="MFS_dom"/>
</dbReference>
<comment type="subcellular location">
    <subcellularLocation>
        <location evidence="1">Membrane</location>
        <topology evidence="1">Multi-pass membrane protein</topology>
    </subcellularLocation>
</comment>
<feature type="region of interest" description="Disordered" evidence="7">
    <location>
        <begin position="1"/>
        <end position="44"/>
    </location>
</feature>
<gene>
    <name evidence="10" type="ORF">ZYGR_0S02560</name>
</gene>
<dbReference type="PROSITE" id="PS50850">
    <property type="entry name" value="MFS"/>
    <property type="match status" value="1"/>
</dbReference>
<dbReference type="eggNOG" id="KOG0255">
    <property type="taxonomic scope" value="Eukaryota"/>
</dbReference>